<proteinExistence type="predicted"/>
<accession>A0AAW6UUK2</accession>
<feature type="signal peptide" evidence="2">
    <location>
        <begin position="1"/>
        <end position="23"/>
    </location>
</feature>
<feature type="compositionally biased region" description="Basic residues" evidence="1">
    <location>
        <begin position="32"/>
        <end position="56"/>
    </location>
</feature>
<dbReference type="RefSeq" id="WP_284067343.1">
    <property type="nucleotide sequence ID" value="NZ_JASKNE010000001.1"/>
</dbReference>
<comment type="caution">
    <text evidence="3">The sequence shown here is derived from an EMBL/GenBank/DDBJ whole genome shotgun (WGS) entry which is preliminary data.</text>
</comment>
<evidence type="ECO:0000256" key="2">
    <source>
        <dbReference type="SAM" id="SignalP"/>
    </source>
</evidence>
<evidence type="ECO:0000256" key="1">
    <source>
        <dbReference type="SAM" id="MobiDB-lite"/>
    </source>
</evidence>
<keyword evidence="2" id="KW-0732">Signal</keyword>
<evidence type="ECO:0000313" key="4">
    <source>
        <dbReference type="Proteomes" id="UP001241935"/>
    </source>
</evidence>
<reference evidence="3" key="1">
    <citation type="submission" date="2023-04" db="EMBL/GenBank/DDBJ databases">
        <title>The environmental microbiomes in feedlot watering bowls are a reservoir of florfenicol resistance for bovine respiratory disease pathogens.</title>
        <authorList>
            <person name="Kos D.W."/>
            <person name="Ruzzini A.C."/>
            <person name="Schreiner B."/>
            <person name="Jelinski M.D."/>
        </authorList>
    </citation>
    <scope>NUCLEOTIDE SEQUENCE</scope>
    <source>
        <strain evidence="3">WB3</strain>
    </source>
</reference>
<dbReference type="Proteomes" id="UP001241935">
    <property type="component" value="Unassembled WGS sequence"/>
</dbReference>
<protein>
    <submittedName>
        <fullName evidence="3">Uncharacterized protein</fullName>
    </submittedName>
</protein>
<gene>
    <name evidence="3" type="ORF">QOR41_11545</name>
</gene>
<sequence>MKKMISTLMIGLIAATATMSAMAAPSFDHKHSPAPHHFNKKPMPPKHGLHHGPQHQVPAHHFKKVSHKAPFHHDMKHNVGPHHKIPPKHR</sequence>
<organism evidence="3 4">
    <name type="scientific">Acinetobacter terrestris</name>
    <dbReference type="NCBI Taxonomy" id="2529843"/>
    <lineage>
        <taxon>Bacteria</taxon>
        <taxon>Pseudomonadati</taxon>
        <taxon>Pseudomonadota</taxon>
        <taxon>Gammaproteobacteria</taxon>
        <taxon>Moraxellales</taxon>
        <taxon>Moraxellaceae</taxon>
        <taxon>Acinetobacter</taxon>
        <taxon>Acinetobacter Taxon 24</taxon>
    </lineage>
</organism>
<dbReference type="AlphaFoldDB" id="A0AAW6UUK2"/>
<name>A0AAW6UUK2_9GAMM</name>
<evidence type="ECO:0000313" key="3">
    <source>
        <dbReference type="EMBL" id="MDK1684450.1"/>
    </source>
</evidence>
<feature type="region of interest" description="Disordered" evidence="1">
    <location>
        <begin position="26"/>
        <end position="56"/>
    </location>
</feature>
<feature type="chain" id="PRO_5043790120" evidence="2">
    <location>
        <begin position="24"/>
        <end position="90"/>
    </location>
</feature>
<dbReference type="EMBL" id="JASKNE010000001">
    <property type="protein sequence ID" value="MDK1684450.1"/>
    <property type="molecule type" value="Genomic_DNA"/>
</dbReference>